<evidence type="ECO:0000256" key="1">
    <source>
        <dbReference type="ARBA" id="ARBA00022723"/>
    </source>
</evidence>
<protein>
    <recommendedName>
        <fullName evidence="2">Cupin type-2 domain-containing protein</fullName>
    </recommendedName>
</protein>
<keyword evidence="1" id="KW-0479">Metal-binding</keyword>
<reference evidence="3" key="1">
    <citation type="journal article" date="2012" name="Science">
        <title>Fermentation, hydrogen, and sulfur metabolism in multiple uncultivated bacterial phyla.</title>
        <authorList>
            <person name="Wrighton K.C."/>
            <person name="Thomas B.C."/>
            <person name="Sharon I."/>
            <person name="Miller C.S."/>
            <person name="Castelle C.J."/>
            <person name="VerBerkmoes N.C."/>
            <person name="Wilkins M.J."/>
            <person name="Hettich R.L."/>
            <person name="Lipton M.S."/>
            <person name="Williams K.H."/>
            <person name="Long P.E."/>
            <person name="Banfield J.F."/>
        </authorList>
    </citation>
    <scope>NUCLEOTIDE SEQUENCE [LARGE SCALE GENOMIC DNA]</scope>
</reference>
<dbReference type="GO" id="GO:0046872">
    <property type="term" value="F:metal ion binding"/>
    <property type="evidence" value="ECO:0007669"/>
    <property type="project" value="UniProtKB-KW"/>
</dbReference>
<evidence type="ECO:0000313" key="3">
    <source>
        <dbReference type="EMBL" id="EKE26440.1"/>
    </source>
</evidence>
<sequence>MIIKNIFIMKITNKKNLPEVGVSHNPEIKKKVFIDDQEIPKLMMFGEATFKPGQFVEKHSHNTLFEVFYICSGKAIFNINGNDIEVREGDCIRIEPKEEHYQNNPFDLDVTWMYFGIATD</sequence>
<gene>
    <name evidence="3" type="ORF">ACD_4C00291G0001</name>
</gene>
<dbReference type="Pfam" id="PF07883">
    <property type="entry name" value="Cupin_2"/>
    <property type="match status" value="1"/>
</dbReference>
<dbReference type="InterPro" id="IPR014710">
    <property type="entry name" value="RmlC-like_jellyroll"/>
</dbReference>
<evidence type="ECO:0000259" key="2">
    <source>
        <dbReference type="Pfam" id="PF07883"/>
    </source>
</evidence>
<organism evidence="3">
    <name type="scientific">uncultured bacterium</name>
    <name type="common">gcode 4</name>
    <dbReference type="NCBI Taxonomy" id="1234023"/>
    <lineage>
        <taxon>Bacteria</taxon>
        <taxon>environmental samples</taxon>
    </lineage>
</organism>
<dbReference type="PANTHER" id="PTHR35848">
    <property type="entry name" value="OXALATE-BINDING PROTEIN"/>
    <property type="match status" value="1"/>
</dbReference>
<feature type="domain" description="Cupin type-2" evidence="2">
    <location>
        <begin position="48"/>
        <end position="113"/>
    </location>
</feature>
<dbReference type="AlphaFoldDB" id="K2GSW5"/>
<name>K2GSW5_9BACT</name>
<dbReference type="EMBL" id="AMFJ01000807">
    <property type="protein sequence ID" value="EKE26440.1"/>
    <property type="molecule type" value="Genomic_DNA"/>
</dbReference>
<dbReference type="SUPFAM" id="SSF51182">
    <property type="entry name" value="RmlC-like cupins"/>
    <property type="match status" value="1"/>
</dbReference>
<accession>K2GSW5</accession>
<dbReference type="InterPro" id="IPR013096">
    <property type="entry name" value="Cupin_2"/>
</dbReference>
<dbReference type="Gene3D" id="2.60.120.10">
    <property type="entry name" value="Jelly Rolls"/>
    <property type="match status" value="1"/>
</dbReference>
<dbReference type="PANTHER" id="PTHR35848:SF6">
    <property type="entry name" value="CUPIN TYPE-2 DOMAIN-CONTAINING PROTEIN"/>
    <property type="match status" value="1"/>
</dbReference>
<dbReference type="InterPro" id="IPR051610">
    <property type="entry name" value="GPI/OXD"/>
</dbReference>
<dbReference type="InterPro" id="IPR011051">
    <property type="entry name" value="RmlC_Cupin_sf"/>
</dbReference>
<proteinExistence type="predicted"/>
<comment type="caution">
    <text evidence="3">The sequence shown here is derived from an EMBL/GenBank/DDBJ whole genome shotgun (WGS) entry which is preliminary data.</text>
</comment>